<feature type="domain" description="Helicase/UvrB N-terminal" evidence="2">
    <location>
        <begin position="157"/>
        <end position="348"/>
    </location>
</feature>
<dbReference type="GO" id="GO:0016787">
    <property type="term" value="F:hydrolase activity"/>
    <property type="evidence" value="ECO:0007669"/>
    <property type="project" value="InterPro"/>
</dbReference>
<keyword evidence="5" id="KW-1185">Reference proteome</keyword>
<dbReference type="InterPro" id="IPR011639">
    <property type="entry name" value="MethylTrfase_TaqI-like_dom"/>
</dbReference>
<dbReference type="GO" id="GO:0003677">
    <property type="term" value="F:DNA binding"/>
    <property type="evidence" value="ECO:0007669"/>
    <property type="project" value="InterPro"/>
</dbReference>
<reference evidence="4 5" key="1">
    <citation type="submission" date="2019-03" db="EMBL/GenBank/DDBJ databases">
        <title>Genomic Encyclopedia of Archaeal and Bacterial Type Strains, Phase II (KMG-II): from individual species to whole genera.</title>
        <authorList>
            <person name="Goeker M."/>
        </authorList>
    </citation>
    <scope>NUCLEOTIDE SEQUENCE [LARGE SCALE GENOMIC DNA]</scope>
    <source>
        <strain evidence="4 5">DSM 28213</strain>
    </source>
</reference>
<dbReference type="SUPFAM" id="SSF52540">
    <property type="entry name" value="P-loop containing nucleoside triphosphate hydrolases"/>
    <property type="match status" value="1"/>
</dbReference>
<evidence type="ECO:0000313" key="4">
    <source>
        <dbReference type="EMBL" id="TDS64400.1"/>
    </source>
</evidence>
<feature type="region of interest" description="Disordered" evidence="1">
    <location>
        <begin position="723"/>
        <end position="762"/>
    </location>
</feature>
<comment type="caution">
    <text evidence="4">The sequence shown here is derived from an EMBL/GenBank/DDBJ whole genome shotgun (WGS) entry which is preliminary data.</text>
</comment>
<sequence>MSELNNINVDILDNLIIGRVEPQIYAFTTETIPNYLKVGDTYRPLETRLNEWRKHFPNLEKKFENVAKVDDETFFRDYAVHLFLENDLKRKRLARDVFQSIPYYSNEFFENATEQDLQNAIKDIENGHKNNDPKYQYYRFDESHIPITHTYLRTENYNPRPNQQETINKFREAINKGRTNLLMYAVMRFGKSFTSMCCAVEMGAKSVVVVSAKADVKEEWKKTTESHIKFDGYSFLDSDSLLQSDSVITEKRQADERFVVFLTLQDLQGDEVKNKHKALFESQIDLLLIDETHFGARAEEYGKVLKEEKLSAKELRSELKLNDNTIDDLEITNKIFNAKIRIHLSGTPYRILMNSEFTDDDIIAFYQFTNIAEDQEKWDSENLNKDEVKEWDNPYYGFPQMVRFAFNPNESSRKKMEQLKKNGVTYAFSELFKPQSITKDNKTNLHKKFVHEVEILDLLKVIDGSETDENLLSFMDYDKIKEGKMCRHIVCVLPYRASCDSLEELINKHHFKHLSNYEIINISGVENERSFKDTQAVQAKIKRCESENIKTITLTVNRMLTGSTVPEWDTMLYLKDTSSPQEYDQAVFRLQNQYIKVYKEPNGDVVKFNMKPQTLLVDFNPNRMFQMQEHKSQIYNVNTEANGNSLLTERIKRELEISPIVVLNNNKMVEIQPTDILDAVRQYSNSRSVFDEATTISIDYSLLDIEPIKAEIERQGKIGSRQGIEVKASEGEGDEIEVDDIPKDDENENQSKQKSKTKDKEPVNDYKGQFAMYYARILFFAFLADSRVKSLQEIINEIEKNADNQRISNNLNLDKQILSLFQQYTNPFVLSELDYKIQNINSLANDTSISPIERASNAMKKFSRLSDSEIVTPETVTKKMVSALPKNAINDSTQLLDIASKQGEFVYAIYKKFGKDVANNFYSIPTSKIAYEFTRKVYNLLELDMKNIEANYTSYDLIKENNLVEKDTLQVNGKKLKFDVIVGNPPYQDRREGTSDNPIYHLFMDVSFSLAGKVILITPGRFLFNAGKTPNQWNEKMLNDKHLKVKSYFNKSSDAFPEVQLPGGMVITLRDNQQNFDKIGVFSKFEELNTILHKVTNAKDFEAVDSKIFTQNKFELETLYKDYPDYKNIIGSNGREKRLTTSIFDQLSIFTENFNNENDVCIFGLIKNKRTYRFIPAKYIEEHINTKKYKVILPKSNGSGALGEVVPTPLIGEPLIGEIGTGYTQSFISIGSFSTKGEAESCLKYIKTKFARIMLGTLKVTQDNNKDVWRYVPNQDFSNNSDIDWSKPIIEIDKQLYAKYNLSKEEIEFIESMIKSMSS</sequence>
<dbReference type="EMBL" id="SOAG01000004">
    <property type="protein sequence ID" value="TDS64400.1"/>
    <property type="molecule type" value="Genomic_DNA"/>
</dbReference>
<dbReference type="InterPro" id="IPR027417">
    <property type="entry name" value="P-loop_NTPase"/>
</dbReference>
<dbReference type="InterPro" id="IPR002052">
    <property type="entry name" value="DNA_methylase_N6_adenine_CS"/>
</dbReference>
<feature type="domain" description="Type II methyltransferase M.TaqI-like" evidence="3">
    <location>
        <begin position="919"/>
        <end position="1056"/>
    </location>
</feature>
<evidence type="ECO:0000259" key="2">
    <source>
        <dbReference type="Pfam" id="PF04851"/>
    </source>
</evidence>
<dbReference type="Pfam" id="PF04851">
    <property type="entry name" value="ResIII"/>
    <property type="match status" value="1"/>
</dbReference>
<dbReference type="GO" id="GO:0006304">
    <property type="term" value="P:DNA modification"/>
    <property type="evidence" value="ECO:0007669"/>
    <property type="project" value="InterPro"/>
</dbReference>
<name>A0A4R7F6J3_9FLAO</name>
<proteinExistence type="predicted"/>
<dbReference type="Proteomes" id="UP000295215">
    <property type="component" value="Unassembled WGS sequence"/>
</dbReference>
<feature type="compositionally biased region" description="Acidic residues" evidence="1">
    <location>
        <begin position="731"/>
        <end position="748"/>
    </location>
</feature>
<protein>
    <submittedName>
        <fullName evidence="4">Type III restriction/modification enzyme restriction subunit</fullName>
    </submittedName>
</protein>
<dbReference type="PROSITE" id="PS00092">
    <property type="entry name" value="N6_MTASE"/>
    <property type="match status" value="1"/>
</dbReference>
<dbReference type="GO" id="GO:0032259">
    <property type="term" value="P:methylation"/>
    <property type="evidence" value="ECO:0007669"/>
    <property type="project" value="InterPro"/>
</dbReference>
<dbReference type="InterPro" id="IPR006935">
    <property type="entry name" value="Helicase/UvrB_N"/>
</dbReference>
<dbReference type="Gene3D" id="3.40.50.150">
    <property type="entry name" value="Vaccinia Virus protein VP39"/>
    <property type="match status" value="1"/>
</dbReference>
<accession>A0A4R7F6J3</accession>
<dbReference type="SUPFAM" id="SSF53335">
    <property type="entry name" value="S-adenosyl-L-methionine-dependent methyltransferases"/>
    <property type="match status" value="1"/>
</dbReference>
<evidence type="ECO:0000256" key="1">
    <source>
        <dbReference type="SAM" id="MobiDB-lite"/>
    </source>
</evidence>
<dbReference type="RefSeq" id="WP_133711835.1">
    <property type="nucleotide sequence ID" value="NZ_SOAG01000004.1"/>
</dbReference>
<dbReference type="InterPro" id="IPR029063">
    <property type="entry name" value="SAM-dependent_MTases_sf"/>
</dbReference>
<dbReference type="GO" id="GO:0005524">
    <property type="term" value="F:ATP binding"/>
    <property type="evidence" value="ECO:0007669"/>
    <property type="project" value="InterPro"/>
</dbReference>
<dbReference type="GO" id="GO:0009007">
    <property type="term" value="F:site-specific DNA-methyltransferase (adenine-specific) activity"/>
    <property type="evidence" value="ECO:0007669"/>
    <property type="project" value="UniProtKB-EC"/>
</dbReference>
<organism evidence="4 5">
    <name type="scientific">Myroides indicus</name>
    <dbReference type="NCBI Taxonomy" id="1323422"/>
    <lineage>
        <taxon>Bacteria</taxon>
        <taxon>Pseudomonadati</taxon>
        <taxon>Bacteroidota</taxon>
        <taxon>Flavobacteriia</taxon>
        <taxon>Flavobacteriales</taxon>
        <taxon>Flavobacteriaceae</taxon>
        <taxon>Myroides</taxon>
    </lineage>
</organism>
<evidence type="ECO:0000259" key="3">
    <source>
        <dbReference type="Pfam" id="PF07669"/>
    </source>
</evidence>
<dbReference type="Gene3D" id="3.40.50.300">
    <property type="entry name" value="P-loop containing nucleotide triphosphate hydrolases"/>
    <property type="match status" value="2"/>
</dbReference>
<evidence type="ECO:0000313" key="5">
    <source>
        <dbReference type="Proteomes" id="UP000295215"/>
    </source>
</evidence>
<dbReference type="OrthoDB" id="32195at2"/>
<dbReference type="Pfam" id="PF07669">
    <property type="entry name" value="Eco57I"/>
    <property type="match status" value="1"/>
</dbReference>
<gene>
    <name evidence="4" type="ORF">C8P70_104118</name>
</gene>